<protein>
    <recommendedName>
        <fullName evidence="1">Protein kinase domain-containing protein</fullName>
    </recommendedName>
</protein>
<dbReference type="Proteomes" id="UP001140091">
    <property type="component" value="Unassembled WGS sequence"/>
</dbReference>
<keyword evidence="3" id="KW-1185">Reference proteome</keyword>
<dbReference type="OrthoDB" id="312874at2759"/>
<name>A0A9W8MJ84_9AGAR</name>
<dbReference type="PANTHER" id="PTHR38248:SF2">
    <property type="entry name" value="FUNK1 11"/>
    <property type="match status" value="1"/>
</dbReference>
<organism evidence="2 3">
    <name type="scientific">Candolleomyces eurysporus</name>
    <dbReference type="NCBI Taxonomy" id="2828524"/>
    <lineage>
        <taxon>Eukaryota</taxon>
        <taxon>Fungi</taxon>
        <taxon>Dikarya</taxon>
        <taxon>Basidiomycota</taxon>
        <taxon>Agaricomycotina</taxon>
        <taxon>Agaricomycetes</taxon>
        <taxon>Agaricomycetidae</taxon>
        <taxon>Agaricales</taxon>
        <taxon>Agaricineae</taxon>
        <taxon>Psathyrellaceae</taxon>
        <taxon>Candolleomyces</taxon>
    </lineage>
</organism>
<dbReference type="Gene3D" id="1.10.510.10">
    <property type="entry name" value="Transferase(Phosphotransferase) domain 1"/>
    <property type="match status" value="1"/>
</dbReference>
<dbReference type="InterPro" id="IPR011009">
    <property type="entry name" value="Kinase-like_dom_sf"/>
</dbReference>
<dbReference type="PANTHER" id="PTHR38248">
    <property type="entry name" value="FUNK1 6"/>
    <property type="match status" value="1"/>
</dbReference>
<gene>
    <name evidence="2" type="ORF">H1R20_g3098</name>
</gene>
<dbReference type="Pfam" id="PF17667">
    <property type="entry name" value="Pkinase_fungal"/>
    <property type="match status" value="1"/>
</dbReference>
<evidence type="ECO:0000313" key="2">
    <source>
        <dbReference type="EMBL" id="KAJ2933995.1"/>
    </source>
</evidence>
<dbReference type="AlphaFoldDB" id="A0A9W8MJ84"/>
<evidence type="ECO:0000259" key="1">
    <source>
        <dbReference type="PROSITE" id="PS50011"/>
    </source>
</evidence>
<dbReference type="GO" id="GO:0005524">
    <property type="term" value="F:ATP binding"/>
    <property type="evidence" value="ECO:0007669"/>
    <property type="project" value="InterPro"/>
</dbReference>
<reference evidence="2" key="1">
    <citation type="submission" date="2022-06" db="EMBL/GenBank/DDBJ databases">
        <title>Genome Sequence of Candolleomyces eurysporus.</title>
        <authorList>
            <person name="Buettner E."/>
        </authorList>
    </citation>
    <scope>NUCLEOTIDE SEQUENCE</scope>
    <source>
        <strain evidence="2">VTCC 930004</strain>
    </source>
</reference>
<dbReference type="EMBL" id="JANBPK010000729">
    <property type="protein sequence ID" value="KAJ2933995.1"/>
    <property type="molecule type" value="Genomic_DNA"/>
</dbReference>
<comment type="caution">
    <text evidence="2">The sequence shown here is derived from an EMBL/GenBank/DDBJ whole genome shotgun (WGS) entry which is preliminary data.</text>
</comment>
<feature type="domain" description="Protein kinase" evidence="1">
    <location>
        <begin position="277"/>
        <end position="575"/>
    </location>
</feature>
<dbReference type="PROSITE" id="PS50011">
    <property type="entry name" value="PROTEIN_KINASE_DOM"/>
    <property type="match status" value="1"/>
</dbReference>
<dbReference type="InterPro" id="IPR040976">
    <property type="entry name" value="Pkinase_fungal"/>
</dbReference>
<dbReference type="SUPFAM" id="SSF56112">
    <property type="entry name" value="Protein kinase-like (PK-like)"/>
    <property type="match status" value="1"/>
</dbReference>
<dbReference type="InterPro" id="IPR000719">
    <property type="entry name" value="Prot_kinase_dom"/>
</dbReference>
<dbReference type="GO" id="GO:0004672">
    <property type="term" value="F:protein kinase activity"/>
    <property type="evidence" value="ECO:0007669"/>
    <property type="project" value="InterPro"/>
</dbReference>
<proteinExistence type="predicted"/>
<evidence type="ECO:0000313" key="3">
    <source>
        <dbReference type="Proteomes" id="UP001140091"/>
    </source>
</evidence>
<sequence>MRSRAPQKSLWGVHMEFGRKPGKANTVGLLSSYKFGANSPIYSETPRRARIEAINSLKTTEIRTDVGKAMNPDILACNLEEFRDHYWPSPRTDLRRIELIKERLSGKLIDTAPSTQKVKLEREIFSRLKAIFMQIDALELPKKECNRFAFGLVPDDNVSSDVAGANFRIDACVKEPNPNKEQSKFHATNIIVPMEFKVQRNIDTVLQITIEDDRMTLWYFSRSHTAKSRSFDYVKNPDLLIEVLISLMFATDEELGLDPSIQMHHQQDPEAARQYVYELREDDGSRFFSTTKSISEYRTAYVSGRKTRVFKVVEVEKEGTTWREKNGAKPMVLKDVWLNEGAKTEKEIQDALFDDIQNFAERPDWRTDASLKDFCEDEVGAGKRFLDDFESIMRGGYFKTLFLLIRSQHVCLPSKRPIASAWVPNPLVFYSKNVWTQDDERPQEDKNIKPNFCLFAPKRRCFILFSDECTPVDRLPTVGDAFDVLSQCVIALRLLFCVGWVHRDVSTGNVMAIKDANGTWKVKLADLEYAKKFESGAGTFDPKTGTPYFMAHEILAHEYIVRGKRVPQTRFASYA</sequence>
<feature type="non-terminal residue" evidence="2">
    <location>
        <position position="575"/>
    </location>
</feature>
<accession>A0A9W8MJ84</accession>